<dbReference type="KEGG" id="aqu:109589246"/>
<dbReference type="Pfam" id="PF00619">
    <property type="entry name" value="CARD"/>
    <property type="match status" value="1"/>
</dbReference>
<dbReference type="EnsemblMetazoa" id="XM_020005355.1">
    <property type="protein sequence ID" value="XP_019860914.1"/>
    <property type="gene ID" value="LOC109589246"/>
</dbReference>
<protein>
    <recommendedName>
        <fullName evidence="2">CARD domain-containing protein</fullName>
    </recommendedName>
</protein>
<dbReference type="PROSITE" id="PS50209">
    <property type="entry name" value="CARD"/>
    <property type="match status" value="1"/>
</dbReference>
<dbReference type="Proteomes" id="UP000007879">
    <property type="component" value="Unassembled WGS sequence"/>
</dbReference>
<reference evidence="4" key="1">
    <citation type="journal article" date="2010" name="Nature">
        <title>The Amphimedon queenslandica genome and the evolution of animal complexity.</title>
        <authorList>
            <person name="Srivastava M."/>
            <person name="Simakov O."/>
            <person name="Chapman J."/>
            <person name="Fahey B."/>
            <person name="Gauthier M.E."/>
            <person name="Mitros T."/>
            <person name="Richards G.S."/>
            <person name="Conaco C."/>
            <person name="Dacre M."/>
            <person name="Hellsten U."/>
            <person name="Larroux C."/>
            <person name="Putnam N.H."/>
            <person name="Stanke M."/>
            <person name="Adamska M."/>
            <person name="Darling A."/>
            <person name="Degnan S.M."/>
            <person name="Oakley T.H."/>
            <person name="Plachetzki D.C."/>
            <person name="Zhai Y."/>
            <person name="Adamski M."/>
            <person name="Calcino A."/>
            <person name="Cummins S.F."/>
            <person name="Goodstein D.M."/>
            <person name="Harris C."/>
            <person name="Jackson D.J."/>
            <person name="Leys S.P."/>
            <person name="Shu S."/>
            <person name="Woodcroft B.J."/>
            <person name="Vervoort M."/>
            <person name="Kosik K.S."/>
            <person name="Manning G."/>
            <person name="Degnan B.M."/>
            <person name="Rokhsar D.S."/>
        </authorList>
    </citation>
    <scope>NUCLEOTIDE SEQUENCE [LARGE SCALE GENOMIC DNA]</scope>
</reference>
<dbReference type="CDD" id="cd01671">
    <property type="entry name" value="CARD"/>
    <property type="match status" value="1"/>
</dbReference>
<dbReference type="GO" id="GO:0042981">
    <property type="term" value="P:regulation of apoptotic process"/>
    <property type="evidence" value="ECO:0007669"/>
    <property type="project" value="InterPro"/>
</dbReference>
<evidence type="ECO:0000259" key="2">
    <source>
        <dbReference type="PROSITE" id="PS50209"/>
    </source>
</evidence>
<feature type="region of interest" description="Disordered" evidence="1">
    <location>
        <begin position="231"/>
        <end position="258"/>
    </location>
</feature>
<organism evidence="3 4">
    <name type="scientific">Amphimedon queenslandica</name>
    <name type="common">Sponge</name>
    <dbReference type="NCBI Taxonomy" id="400682"/>
    <lineage>
        <taxon>Eukaryota</taxon>
        <taxon>Metazoa</taxon>
        <taxon>Porifera</taxon>
        <taxon>Demospongiae</taxon>
        <taxon>Heteroscleromorpha</taxon>
        <taxon>Haplosclerida</taxon>
        <taxon>Niphatidae</taxon>
        <taxon>Amphimedon</taxon>
    </lineage>
</organism>
<evidence type="ECO:0000313" key="4">
    <source>
        <dbReference type="Proteomes" id="UP000007879"/>
    </source>
</evidence>
<evidence type="ECO:0000313" key="3">
    <source>
        <dbReference type="EnsemblMetazoa" id="XP_019860914.1"/>
    </source>
</evidence>
<dbReference type="Gene3D" id="1.10.533.10">
    <property type="entry name" value="Death Domain, Fas"/>
    <property type="match status" value="1"/>
</dbReference>
<dbReference type="SUPFAM" id="SSF47986">
    <property type="entry name" value="DEATH domain"/>
    <property type="match status" value="1"/>
</dbReference>
<dbReference type="AlphaFoldDB" id="A0AAN0JVI9"/>
<feature type="domain" description="CARD" evidence="2">
    <location>
        <begin position="273"/>
        <end position="340"/>
    </location>
</feature>
<proteinExistence type="predicted"/>
<accession>A0AAN0JVI9</accession>
<dbReference type="InterPro" id="IPR001315">
    <property type="entry name" value="CARD"/>
</dbReference>
<sequence>MEEVGMKRGMDQEDEDSGDEGKGQKEGQGAGGQEGEPSGVGVEHQQQKENNKKQIDLQKEEHGNALLGSESKLLKQEAVSTHSTGIPEATVYAGQVFYQRDESRDLMIFTAAKDLNPLRQYIRKEHSHPEFDQSIKFKLTSSPKGCIELIFNDKHQTELITGWKIKPHLMPCQIEEEDILSFGDICTTIPPSCLVSIYAENSPYTVPNLSYSVPLKGVQKSKEIVINRSLKTKSSSDPVTNNRSPPSAPPPPSNSTFRGDIAHRVMTECTSSIKDCGIDINFLVDKLLEHKIVNSREKRKITAKETDDDKMDELLHIILSSIRMNEKVFGIFIDILREEDTLRTIALADTLMDKYKE</sequence>
<evidence type="ECO:0000256" key="1">
    <source>
        <dbReference type="SAM" id="MobiDB-lite"/>
    </source>
</evidence>
<feature type="region of interest" description="Disordered" evidence="1">
    <location>
        <begin position="1"/>
        <end position="52"/>
    </location>
</feature>
<dbReference type="RefSeq" id="XP_019860914.1">
    <property type="nucleotide sequence ID" value="XM_020005355.1"/>
</dbReference>
<feature type="compositionally biased region" description="Basic and acidic residues" evidence="1">
    <location>
        <begin position="1"/>
        <end position="11"/>
    </location>
</feature>
<reference evidence="3" key="2">
    <citation type="submission" date="2024-06" db="UniProtKB">
        <authorList>
            <consortium name="EnsemblMetazoa"/>
        </authorList>
    </citation>
    <scope>IDENTIFICATION</scope>
</reference>
<dbReference type="InterPro" id="IPR011029">
    <property type="entry name" value="DEATH-like_dom_sf"/>
</dbReference>
<dbReference type="GeneID" id="109589246"/>
<keyword evidence="4" id="KW-1185">Reference proteome</keyword>
<name>A0AAN0JVI9_AMPQE</name>